<reference evidence="1 2" key="1">
    <citation type="submission" date="2015-11" db="EMBL/GenBank/DDBJ databases">
        <title>Genomic analysis of 38 Legionella species identifies large and diverse effector repertoires.</title>
        <authorList>
            <person name="Burstein D."/>
            <person name="Amaro F."/>
            <person name="Zusman T."/>
            <person name="Lifshitz Z."/>
            <person name="Cohen O."/>
            <person name="Gilbert J.A."/>
            <person name="Pupko T."/>
            <person name="Shuman H.A."/>
            <person name="Segal G."/>
        </authorList>
    </citation>
    <scope>NUCLEOTIDE SEQUENCE [LARGE SCALE GENOMIC DNA]</scope>
    <source>
        <strain evidence="1 2">IMVS3376</strain>
    </source>
</reference>
<dbReference type="Proteomes" id="UP000054926">
    <property type="component" value="Unassembled WGS sequence"/>
</dbReference>
<dbReference type="EMBL" id="LNYY01000021">
    <property type="protein sequence ID" value="KTD66963.1"/>
    <property type="molecule type" value="Genomic_DNA"/>
</dbReference>
<dbReference type="Pfam" id="PF00805">
    <property type="entry name" value="Pentapeptide"/>
    <property type="match status" value="1"/>
</dbReference>
<dbReference type="SUPFAM" id="SSF141571">
    <property type="entry name" value="Pentapeptide repeat-like"/>
    <property type="match status" value="1"/>
</dbReference>
<evidence type="ECO:0000313" key="1">
    <source>
        <dbReference type="EMBL" id="KTD66963.1"/>
    </source>
</evidence>
<dbReference type="Gene3D" id="2.160.20.80">
    <property type="entry name" value="E3 ubiquitin-protein ligase SopA"/>
    <property type="match status" value="1"/>
</dbReference>
<protein>
    <submittedName>
        <fullName evidence="1">Serine/threonine-protein kinase B</fullName>
        <ecNumber evidence="1">2.7.11.1</ecNumber>
    </submittedName>
</protein>
<dbReference type="PANTHER" id="PTHR14136:SF17">
    <property type="entry name" value="BTB_POZ DOMAIN-CONTAINING PROTEIN KCTD9"/>
    <property type="match status" value="1"/>
</dbReference>
<keyword evidence="1" id="KW-0808">Transferase</keyword>
<name>A0A0W0ZDV7_9GAMM</name>
<comment type="caution">
    <text evidence="1">The sequence shown here is derived from an EMBL/GenBank/DDBJ whole genome shotgun (WGS) entry which is preliminary data.</text>
</comment>
<dbReference type="EC" id="2.7.11.1" evidence="1"/>
<dbReference type="PATRIC" id="fig|947033.5.peg.3369"/>
<dbReference type="AlphaFoldDB" id="A0A0W0ZDV7"/>
<dbReference type="STRING" id="947033.Lste_3169"/>
<dbReference type="GO" id="GO:0004674">
    <property type="term" value="F:protein serine/threonine kinase activity"/>
    <property type="evidence" value="ECO:0007669"/>
    <property type="project" value="UniProtKB-EC"/>
</dbReference>
<gene>
    <name evidence="1" type="primary">spkB_2</name>
    <name evidence="1" type="ORF">Lste_3169</name>
</gene>
<dbReference type="OrthoDB" id="5653870at2"/>
<organism evidence="1 2">
    <name type="scientific">Legionella steelei</name>
    <dbReference type="NCBI Taxonomy" id="947033"/>
    <lineage>
        <taxon>Bacteria</taxon>
        <taxon>Pseudomonadati</taxon>
        <taxon>Pseudomonadota</taxon>
        <taxon>Gammaproteobacteria</taxon>
        <taxon>Legionellales</taxon>
        <taxon>Legionellaceae</taxon>
        <taxon>Legionella</taxon>
    </lineage>
</organism>
<accession>A0A0W0ZDV7</accession>
<proteinExistence type="predicted"/>
<sequence>MIFKIAGVATTLSFDVLQDVILRALKSEGKEFTIEVFDERDNHIASALIDVSGSSVALDELPLTEHFKNTHIDNPTAIVAQKNTILAALTNSLTQLNDEIKRQPGRVAEQLVKYRELFMYYPFEASALHQFIHNNKEYQSVFEAFLPGFSQLSTKEFQTALGGLYGEFVSREKDLASTLIDEEQRKDIVRKSEASVARKQGEMAAFLAAPQNVPMLVFLAGELPKFAVAAAAWDSYSRSAQEKHAQKQKELEEQFNHARQKEILATDTRLQTYARSVLGLYIKQFPEQYKEATRIDIPEQFLKHAGMRQKIIKLLFPAEPRMDLTKPLKQPDFEHVLALINNDSLVNNPKLMDLYVHEYIDNYSHKQNFKEYNLSYLFLDKFHMSESTFEKTNLANSTLSNGRFFNASFEKAILTNADLHGSDFSFANFSGADLRGANLKGAILDYVHWGRAVLSESTVIDWDKYGADIILSQLKAIGQATDLNRAQQKAEAKQCINLILPKISSNKSLLKLVALIEGKHKDYAYLREEQAQWRFNQYGNTRTWSTIIGRIKEQLDCNVALEGKKQEEEKESYTGEEYKTFLKIMDEHRGRGFGSVSHSKLYEHFSEDELNGIQSMKISKK</sequence>
<keyword evidence="1" id="KW-0418">Kinase</keyword>
<dbReference type="InterPro" id="IPR001646">
    <property type="entry name" value="5peptide_repeat"/>
</dbReference>
<dbReference type="InterPro" id="IPR051082">
    <property type="entry name" value="Pentapeptide-BTB/POZ_domain"/>
</dbReference>
<dbReference type="PANTHER" id="PTHR14136">
    <property type="entry name" value="BTB_POZ DOMAIN-CONTAINING PROTEIN KCTD9"/>
    <property type="match status" value="1"/>
</dbReference>
<dbReference type="RefSeq" id="WP_058511996.1">
    <property type="nucleotide sequence ID" value="NZ_DAIOMV010000002.1"/>
</dbReference>
<evidence type="ECO:0000313" key="2">
    <source>
        <dbReference type="Proteomes" id="UP000054926"/>
    </source>
</evidence>
<keyword evidence="2" id="KW-1185">Reference proteome</keyword>